<evidence type="ECO:0000256" key="1">
    <source>
        <dbReference type="SAM" id="Phobius"/>
    </source>
</evidence>
<protein>
    <submittedName>
        <fullName evidence="2">Uncharacterized protein</fullName>
    </submittedName>
</protein>
<evidence type="ECO:0000313" key="2">
    <source>
        <dbReference type="EMBL" id="MDF2261626.1"/>
    </source>
</evidence>
<dbReference type="RefSeq" id="WP_275823456.1">
    <property type="nucleotide sequence ID" value="NZ_BAAANM010000057.1"/>
</dbReference>
<keyword evidence="1" id="KW-0812">Transmembrane</keyword>
<organism evidence="2 3">
    <name type="scientific">Streptantibioticus ferralitis</name>
    <dbReference type="NCBI Taxonomy" id="236510"/>
    <lineage>
        <taxon>Bacteria</taxon>
        <taxon>Bacillati</taxon>
        <taxon>Actinomycetota</taxon>
        <taxon>Actinomycetes</taxon>
        <taxon>Kitasatosporales</taxon>
        <taxon>Streptomycetaceae</taxon>
        <taxon>Streptantibioticus</taxon>
    </lineage>
</organism>
<keyword evidence="1" id="KW-1133">Transmembrane helix</keyword>
<sequence length="85" mass="9045">MPPRHHHPAPRAARTVTAAAGLLATTTPAARTALDLAATALFLLLTLTSTLALGAAYVPRAEHRTAARHTLHLLLCLAPWYPPRP</sequence>
<gene>
    <name evidence="2" type="ORF">P2L57_39750</name>
</gene>
<dbReference type="Proteomes" id="UP001220022">
    <property type="component" value="Unassembled WGS sequence"/>
</dbReference>
<keyword evidence="1" id="KW-0472">Membrane</keyword>
<comment type="caution">
    <text evidence="2">The sequence shown here is derived from an EMBL/GenBank/DDBJ whole genome shotgun (WGS) entry which is preliminary data.</text>
</comment>
<name>A0ABT5ZCP9_9ACTN</name>
<feature type="transmembrane region" description="Helical" evidence="1">
    <location>
        <begin position="39"/>
        <end position="58"/>
    </location>
</feature>
<keyword evidence="3" id="KW-1185">Reference proteome</keyword>
<accession>A0ABT5ZCP9</accession>
<dbReference type="EMBL" id="JARHTQ010000083">
    <property type="protein sequence ID" value="MDF2261626.1"/>
    <property type="molecule type" value="Genomic_DNA"/>
</dbReference>
<proteinExistence type="predicted"/>
<evidence type="ECO:0000313" key="3">
    <source>
        <dbReference type="Proteomes" id="UP001220022"/>
    </source>
</evidence>
<reference evidence="2 3" key="1">
    <citation type="submission" date="2023-03" db="EMBL/GenBank/DDBJ databases">
        <title>Draft genome sequence of type strain Streptomyces ferralitis JCM 14344.</title>
        <authorList>
            <person name="Klaysubun C."/>
            <person name="Duangmal K."/>
        </authorList>
    </citation>
    <scope>NUCLEOTIDE SEQUENCE [LARGE SCALE GENOMIC DNA]</scope>
    <source>
        <strain evidence="2 3">JCM 14344</strain>
    </source>
</reference>